<dbReference type="OrthoDB" id="8968203at2"/>
<evidence type="ECO:0000313" key="4">
    <source>
        <dbReference type="Proteomes" id="UP000462152"/>
    </source>
</evidence>
<comment type="caution">
    <text evidence="3">The sequence shown here is derived from an EMBL/GenBank/DDBJ whole genome shotgun (WGS) entry which is preliminary data.</text>
</comment>
<evidence type="ECO:0000259" key="2">
    <source>
        <dbReference type="Pfam" id="PF03795"/>
    </source>
</evidence>
<dbReference type="EMBL" id="WOGT01000003">
    <property type="protein sequence ID" value="MUN54995.1"/>
    <property type="molecule type" value="Genomic_DNA"/>
</dbReference>
<dbReference type="AlphaFoldDB" id="A0A7K1LIH3"/>
<dbReference type="Gene3D" id="3.30.70.1060">
    <property type="entry name" value="Dimeric alpha+beta barrel"/>
    <property type="match status" value="1"/>
</dbReference>
<feature type="domain" description="YCII-related" evidence="2">
    <location>
        <begin position="4"/>
        <end position="86"/>
    </location>
</feature>
<dbReference type="PANTHER" id="PTHR37828:SF1">
    <property type="entry name" value="YCII-RELATED DOMAIN-CONTAINING PROTEIN"/>
    <property type="match status" value="1"/>
</dbReference>
<evidence type="ECO:0000256" key="1">
    <source>
        <dbReference type="ARBA" id="ARBA00007689"/>
    </source>
</evidence>
<dbReference type="PANTHER" id="PTHR37828">
    <property type="entry name" value="GSR2449 PROTEIN"/>
    <property type="match status" value="1"/>
</dbReference>
<keyword evidence="4" id="KW-1185">Reference proteome</keyword>
<protein>
    <recommendedName>
        <fullName evidence="2">YCII-related domain-containing protein</fullName>
    </recommendedName>
</protein>
<evidence type="ECO:0000313" key="3">
    <source>
        <dbReference type="EMBL" id="MUN54995.1"/>
    </source>
</evidence>
<accession>A0A7K1LIH3</accession>
<organism evidence="3 4">
    <name type="scientific">Rothia koreensis</name>
    <dbReference type="NCBI Taxonomy" id="592378"/>
    <lineage>
        <taxon>Bacteria</taxon>
        <taxon>Bacillati</taxon>
        <taxon>Actinomycetota</taxon>
        <taxon>Actinomycetes</taxon>
        <taxon>Micrococcales</taxon>
        <taxon>Micrococcaceae</taxon>
        <taxon>Rothia</taxon>
    </lineage>
</organism>
<name>A0A7K1LIH3_9MICC</name>
<gene>
    <name evidence="3" type="ORF">GMA10_07185</name>
</gene>
<dbReference type="InterPro" id="IPR005545">
    <property type="entry name" value="YCII"/>
</dbReference>
<dbReference type="SUPFAM" id="SSF54909">
    <property type="entry name" value="Dimeric alpha+beta barrel"/>
    <property type="match status" value="1"/>
</dbReference>
<dbReference type="RefSeq" id="WP_129315762.1">
    <property type="nucleotide sequence ID" value="NZ_CP197643.1"/>
</dbReference>
<sequence length="93" mass="9951">MAHFVVHYSYGPADQQAAHRGEHREYLGTLLEQGHLLASGPYTDDGAEGALLIFSAETADDVESLLAKDPMVVHGVVTAHEVRAWNPVLGSVG</sequence>
<comment type="similarity">
    <text evidence="1">Belongs to the YciI family.</text>
</comment>
<proteinExistence type="inferred from homology"/>
<reference evidence="3 4" key="1">
    <citation type="submission" date="2019-12" db="EMBL/GenBank/DDBJ databases">
        <authorList>
            <person name="Li J."/>
            <person name="Shi Y."/>
            <person name="Xu G."/>
            <person name="Xiao D."/>
            <person name="Ran X."/>
        </authorList>
    </citation>
    <scope>NUCLEOTIDE SEQUENCE [LARGE SCALE GENOMIC DNA]</scope>
    <source>
        <strain evidence="3 4">JCM 15915</strain>
    </source>
</reference>
<dbReference type="InterPro" id="IPR011008">
    <property type="entry name" value="Dimeric_a/b-barrel"/>
</dbReference>
<dbReference type="Proteomes" id="UP000462152">
    <property type="component" value="Unassembled WGS sequence"/>
</dbReference>
<dbReference type="Pfam" id="PF03795">
    <property type="entry name" value="YCII"/>
    <property type="match status" value="1"/>
</dbReference>